<dbReference type="EMBL" id="CP000806">
    <property type="protein sequence ID" value="ACB53633.1"/>
    <property type="molecule type" value="Genomic_DNA"/>
</dbReference>
<dbReference type="KEGG" id="cyt:cce_4285"/>
<name>B1WSQ4_CROS5</name>
<evidence type="ECO:0000313" key="1">
    <source>
        <dbReference type="EMBL" id="ACB53633.1"/>
    </source>
</evidence>
<proteinExistence type="predicted"/>
<dbReference type="AlphaFoldDB" id="B1WSQ4"/>
<dbReference type="Proteomes" id="UP000001203">
    <property type="component" value="Chromosome circular"/>
</dbReference>
<sequence length="40" mass="4565">MRDIPLSSFDVFLMVNRRQFGCKRGKSYAAGLGDLESRKD</sequence>
<protein>
    <submittedName>
        <fullName evidence="1">Uncharacterized protein</fullName>
    </submittedName>
</protein>
<accession>B1WSQ4</accession>
<dbReference type="HOGENOM" id="CLU_3288301_0_0_3"/>
<evidence type="ECO:0000313" key="2">
    <source>
        <dbReference type="Proteomes" id="UP000001203"/>
    </source>
</evidence>
<gene>
    <name evidence="1" type="ordered locus">cce_4285</name>
</gene>
<keyword evidence="2" id="KW-1185">Reference proteome</keyword>
<organism evidence="1 2">
    <name type="scientific">Crocosphaera subtropica (strain ATCC 51142 / BH68)</name>
    <name type="common">Cyanothece sp. (strain ATCC 51142)</name>
    <dbReference type="NCBI Taxonomy" id="43989"/>
    <lineage>
        <taxon>Bacteria</taxon>
        <taxon>Bacillati</taxon>
        <taxon>Cyanobacteriota</taxon>
        <taxon>Cyanophyceae</taxon>
        <taxon>Oscillatoriophycideae</taxon>
        <taxon>Chroococcales</taxon>
        <taxon>Aphanothecaceae</taxon>
        <taxon>Crocosphaera</taxon>
        <taxon>Crocosphaera subtropica</taxon>
    </lineage>
</organism>
<reference evidence="1 2" key="1">
    <citation type="journal article" date="2008" name="Proc. Natl. Acad. Sci. U.S.A.">
        <title>The genome of Cyanothece 51142, a unicellular diazotrophic cyanobacterium important in the marine nitrogen cycle.</title>
        <authorList>
            <person name="Welsh E.A."/>
            <person name="Liberton M."/>
            <person name="Stoeckel J."/>
            <person name="Loh T."/>
            <person name="Elvitigala T."/>
            <person name="Wang C."/>
            <person name="Wollam A."/>
            <person name="Fulton R.S."/>
            <person name="Clifton S.W."/>
            <person name="Jacobs J.M."/>
            <person name="Aurora R."/>
            <person name="Ghosh B.K."/>
            <person name="Sherman L.A."/>
            <person name="Smith R.D."/>
            <person name="Wilson R.K."/>
            <person name="Pakrasi H.B."/>
        </authorList>
    </citation>
    <scope>NUCLEOTIDE SEQUENCE [LARGE SCALE GENOMIC DNA]</scope>
    <source>
        <strain evidence="2">ATCC 51142 / BH68</strain>
    </source>
</reference>